<dbReference type="CDD" id="cd00383">
    <property type="entry name" value="trans_reg_C"/>
    <property type="match status" value="1"/>
</dbReference>
<dbReference type="GO" id="GO:0000976">
    <property type="term" value="F:transcription cis-regulatory region binding"/>
    <property type="evidence" value="ECO:0007669"/>
    <property type="project" value="TreeGrafter"/>
</dbReference>
<dbReference type="PANTHER" id="PTHR48111:SF1">
    <property type="entry name" value="TWO-COMPONENT RESPONSE REGULATOR ORR33"/>
    <property type="match status" value="1"/>
</dbReference>
<dbReference type="SUPFAM" id="SSF52172">
    <property type="entry name" value="CheY-like"/>
    <property type="match status" value="1"/>
</dbReference>
<keyword evidence="3" id="KW-0805">Transcription regulation</keyword>
<feature type="DNA-binding region" description="OmpR/PhoB-type" evidence="7">
    <location>
        <begin position="151"/>
        <end position="251"/>
    </location>
</feature>
<evidence type="ECO:0000259" key="8">
    <source>
        <dbReference type="PROSITE" id="PS50110"/>
    </source>
</evidence>
<dbReference type="InterPro" id="IPR001867">
    <property type="entry name" value="OmpR/PhoB-type_DNA-bd"/>
</dbReference>
<dbReference type="Gene3D" id="3.40.50.2300">
    <property type="match status" value="1"/>
</dbReference>
<evidence type="ECO:0000256" key="3">
    <source>
        <dbReference type="ARBA" id="ARBA00023015"/>
    </source>
</evidence>
<evidence type="ECO:0000313" key="10">
    <source>
        <dbReference type="EMBL" id="SIT48240.1"/>
    </source>
</evidence>
<dbReference type="GO" id="GO:0032993">
    <property type="term" value="C:protein-DNA complex"/>
    <property type="evidence" value="ECO:0007669"/>
    <property type="project" value="TreeGrafter"/>
</dbReference>
<dbReference type="InterPro" id="IPR016032">
    <property type="entry name" value="Sig_transdc_resp-reg_C-effctor"/>
</dbReference>
<dbReference type="SMART" id="SM00862">
    <property type="entry name" value="Trans_reg_C"/>
    <property type="match status" value="1"/>
</dbReference>
<keyword evidence="11" id="KW-1185">Reference proteome</keyword>
<proteinExistence type="predicted"/>
<dbReference type="Pfam" id="PF00486">
    <property type="entry name" value="Trans_reg_C"/>
    <property type="match status" value="1"/>
</dbReference>
<evidence type="ECO:0000256" key="6">
    <source>
        <dbReference type="PROSITE-ProRule" id="PRU00169"/>
    </source>
</evidence>
<dbReference type="PANTHER" id="PTHR48111">
    <property type="entry name" value="REGULATOR OF RPOS"/>
    <property type="match status" value="1"/>
</dbReference>
<dbReference type="PROSITE" id="PS51755">
    <property type="entry name" value="OMPR_PHOB"/>
    <property type="match status" value="1"/>
</dbReference>
<reference evidence="10" key="1">
    <citation type="submission" date="2016-12" db="EMBL/GenBank/DDBJ databases">
        <authorList>
            <person name="Moulin L."/>
        </authorList>
    </citation>
    <scope>NUCLEOTIDE SEQUENCE [LARGE SCALE GENOMIC DNA]</scope>
    <source>
        <strain evidence="10">STM 7183</strain>
    </source>
</reference>
<name>A0A1N7SLI6_9BURK</name>
<sequence length="256" mass="28257">MDGMASPTVIWPHVSRRAVMLIAILERDPATRAQLGATLRKAGHHVADVPDVATLTRHLAAHPCDIVLVGSHESTDNREATIARLRAHRRLGIAVLVDAQQQDARIAALESGADVCVSRPHDPRELVATVESLARRIRDTQDRHMQDTDPQDAAKPSDAWLLVSRKWLLLSPDGEQVQLTATECSLLSVLLTHAGKPVSRREIVAALGYDYRHYDERRLEALVSRLRRKLGRRPQGTPIRVAHGFGYAFTATGLVS</sequence>
<evidence type="ECO:0000256" key="1">
    <source>
        <dbReference type="ARBA" id="ARBA00022553"/>
    </source>
</evidence>
<keyword evidence="5" id="KW-0804">Transcription</keyword>
<accession>A0A1N7SLI6</accession>
<evidence type="ECO:0000256" key="4">
    <source>
        <dbReference type="ARBA" id="ARBA00023125"/>
    </source>
</evidence>
<dbReference type="InterPro" id="IPR036388">
    <property type="entry name" value="WH-like_DNA-bd_sf"/>
</dbReference>
<keyword evidence="1" id="KW-0597">Phosphoprotein</keyword>
<evidence type="ECO:0000256" key="5">
    <source>
        <dbReference type="ARBA" id="ARBA00023163"/>
    </source>
</evidence>
<dbReference type="Gene3D" id="1.10.10.10">
    <property type="entry name" value="Winged helix-like DNA-binding domain superfamily/Winged helix DNA-binding domain"/>
    <property type="match status" value="1"/>
</dbReference>
<dbReference type="GO" id="GO:0000156">
    <property type="term" value="F:phosphorelay response regulator activity"/>
    <property type="evidence" value="ECO:0007669"/>
    <property type="project" value="TreeGrafter"/>
</dbReference>
<keyword evidence="2" id="KW-0902">Two-component regulatory system</keyword>
<evidence type="ECO:0000256" key="2">
    <source>
        <dbReference type="ARBA" id="ARBA00023012"/>
    </source>
</evidence>
<dbReference type="InterPro" id="IPR011006">
    <property type="entry name" value="CheY-like_superfamily"/>
</dbReference>
<feature type="domain" description="Response regulatory" evidence="8">
    <location>
        <begin position="21"/>
        <end position="134"/>
    </location>
</feature>
<dbReference type="EMBL" id="CYGY02000063">
    <property type="protein sequence ID" value="SIT48240.1"/>
    <property type="molecule type" value="Genomic_DNA"/>
</dbReference>
<comment type="caution">
    <text evidence="10">The sequence shown here is derived from an EMBL/GenBank/DDBJ whole genome shotgun (WGS) entry which is preliminary data.</text>
</comment>
<evidence type="ECO:0000256" key="7">
    <source>
        <dbReference type="PROSITE-ProRule" id="PRU01091"/>
    </source>
</evidence>
<evidence type="ECO:0000313" key="11">
    <source>
        <dbReference type="Proteomes" id="UP000195569"/>
    </source>
</evidence>
<gene>
    <name evidence="10" type="ORF">BN2476_630068</name>
</gene>
<feature type="domain" description="OmpR/PhoB-type" evidence="9">
    <location>
        <begin position="151"/>
        <end position="251"/>
    </location>
</feature>
<dbReference type="AlphaFoldDB" id="A0A1N7SLI6"/>
<dbReference type="SUPFAM" id="SSF46894">
    <property type="entry name" value="C-terminal effector domain of the bipartite response regulators"/>
    <property type="match status" value="1"/>
</dbReference>
<organism evidence="10 11">
    <name type="scientific">Paraburkholderia piptadeniae</name>
    <dbReference type="NCBI Taxonomy" id="1701573"/>
    <lineage>
        <taxon>Bacteria</taxon>
        <taxon>Pseudomonadati</taxon>
        <taxon>Pseudomonadota</taxon>
        <taxon>Betaproteobacteria</taxon>
        <taxon>Burkholderiales</taxon>
        <taxon>Burkholderiaceae</taxon>
        <taxon>Paraburkholderia</taxon>
    </lineage>
</organism>
<keyword evidence="4 7" id="KW-0238">DNA-binding</keyword>
<dbReference type="InterPro" id="IPR039420">
    <property type="entry name" value="WalR-like"/>
</dbReference>
<dbReference type="Proteomes" id="UP000195569">
    <property type="component" value="Unassembled WGS sequence"/>
</dbReference>
<comment type="caution">
    <text evidence="6">Lacks conserved residue(s) required for the propagation of feature annotation.</text>
</comment>
<evidence type="ECO:0000259" key="9">
    <source>
        <dbReference type="PROSITE" id="PS51755"/>
    </source>
</evidence>
<protein>
    <submittedName>
        <fullName evidence="10">Two-component transcriptional regulator, winged helix family</fullName>
    </submittedName>
</protein>
<dbReference type="InterPro" id="IPR001789">
    <property type="entry name" value="Sig_transdc_resp-reg_receiver"/>
</dbReference>
<dbReference type="GO" id="GO:0005829">
    <property type="term" value="C:cytosol"/>
    <property type="evidence" value="ECO:0007669"/>
    <property type="project" value="TreeGrafter"/>
</dbReference>
<dbReference type="PROSITE" id="PS50110">
    <property type="entry name" value="RESPONSE_REGULATORY"/>
    <property type="match status" value="1"/>
</dbReference>
<dbReference type="GO" id="GO:0006355">
    <property type="term" value="P:regulation of DNA-templated transcription"/>
    <property type="evidence" value="ECO:0007669"/>
    <property type="project" value="InterPro"/>
</dbReference>